<dbReference type="GO" id="GO:0031956">
    <property type="term" value="F:medium-chain fatty acid-CoA ligase activity"/>
    <property type="evidence" value="ECO:0007669"/>
    <property type="project" value="TreeGrafter"/>
</dbReference>
<dbReference type="InterPro" id="IPR000873">
    <property type="entry name" value="AMP-dep_synth/lig_dom"/>
</dbReference>
<dbReference type="AlphaFoldDB" id="A0A6I4LYP8"/>
<sequence length="509" mass="56045">MGHPVVHAAANPDKPAVIMAESGETISYRELDERSNQCAHLFRSIGLQQGDTVAFCLDNRAEFFDLVWGAQRAGLIYVAISCRLTASEMDYILKDSGSKALFASSYLGATLDQLQSPVKRYILGGDQAGWTDYAAAVSTMPTTPIADERAGTDMLYSSGTTGQPKGVRFPLPDDPDIASPNALSGLAAMAFRFSGDSIYLSPAPLYHAAPLRWCVSVHRLGGTVVVMEKFDPEAALAAIQKYKISASQWVPTHFARMLKLPEDVRNKYDVSTLETAVHAAAPCPVPIKEAMIDWWGPVLREYYAGTEGQGITFISSEEWLTHKGSVGRALNSIMHICDENGDDVPVGQEGTVFFESEASFSYHNDPEKTKSATNKYGWTTLGDVGRLDEEGYLYLTDRKSFMIISGGVNIYPQEIENHLVAHPKVRDVAVIGGPHEEMGEEVIAVVQPLDMADAGDALRDELTAYAREKLSGIKIPRRIDFRDELPRHDTGKLYKRLLRDEYWATQNKA</sequence>
<organism evidence="5 6">
    <name type="scientific">Sphingorhabdus profundilacus</name>
    <dbReference type="NCBI Taxonomy" id="2509718"/>
    <lineage>
        <taxon>Bacteria</taxon>
        <taxon>Pseudomonadati</taxon>
        <taxon>Pseudomonadota</taxon>
        <taxon>Alphaproteobacteria</taxon>
        <taxon>Sphingomonadales</taxon>
        <taxon>Sphingomonadaceae</taxon>
        <taxon>Sphingorhabdus</taxon>
    </lineage>
</organism>
<dbReference type="Gene3D" id="3.30.300.30">
    <property type="match status" value="1"/>
</dbReference>
<dbReference type="OrthoDB" id="9803968at2"/>
<feature type="domain" description="AMP-dependent synthetase/ligase" evidence="3">
    <location>
        <begin position="7"/>
        <end position="356"/>
    </location>
</feature>
<dbReference type="PANTHER" id="PTHR43201:SF5">
    <property type="entry name" value="MEDIUM-CHAIN ACYL-COA LIGASE ACSF2, MITOCHONDRIAL"/>
    <property type="match status" value="1"/>
</dbReference>
<evidence type="ECO:0000256" key="1">
    <source>
        <dbReference type="ARBA" id="ARBA00006432"/>
    </source>
</evidence>
<keyword evidence="6" id="KW-1185">Reference proteome</keyword>
<dbReference type="InterPro" id="IPR020845">
    <property type="entry name" value="AMP-binding_CS"/>
</dbReference>
<evidence type="ECO:0000259" key="3">
    <source>
        <dbReference type="Pfam" id="PF00501"/>
    </source>
</evidence>
<protein>
    <submittedName>
        <fullName evidence="5">Acyl-CoA synthetase</fullName>
    </submittedName>
</protein>
<evidence type="ECO:0000313" key="5">
    <source>
        <dbReference type="EMBL" id="MVZ98582.1"/>
    </source>
</evidence>
<evidence type="ECO:0000256" key="2">
    <source>
        <dbReference type="ARBA" id="ARBA00022598"/>
    </source>
</evidence>
<dbReference type="InterPro" id="IPR025110">
    <property type="entry name" value="AMP-bd_C"/>
</dbReference>
<name>A0A6I4LYP8_9SPHN</name>
<reference evidence="5 6" key="1">
    <citation type="submission" date="2019-01" db="EMBL/GenBank/DDBJ databases">
        <title>Sphingorhabdus lacus sp.nov., isolated from an oligotrophic freshwater lake.</title>
        <authorList>
            <person name="Park M."/>
        </authorList>
    </citation>
    <scope>NUCLEOTIDE SEQUENCE [LARGE SCALE GENOMIC DNA]</scope>
    <source>
        <strain evidence="5 6">IMCC26285</strain>
    </source>
</reference>
<gene>
    <name evidence="5" type="ORF">EUU23_12840</name>
</gene>
<comment type="caution">
    <text evidence="5">The sequence shown here is derived from an EMBL/GenBank/DDBJ whole genome shotgun (WGS) entry which is preliminary data.</text>
</comment>
<dbReference type="SUPFAM" id="SSF56801">
    <property type="entry name" value="Acetyl-CoA synthetase-like"/>
    <property type="match status" value="1"/>
</dbReference>
<accession>A0A6I4LYP8</accession>
<feature type="domain" description="AMP-binding enzyme C-terminal" evidence="4">
    <location>
        <begin position="414"/>
        <end position="492"/>
    </location>
</feature>
<dbReference type="RefSeq" id="WP_160354472.1">
    <property type="nucleotide sequence ID" value="NZ_SDWJ01000002.1"/>
</dbReference>
<dbReference type="EMBL" id="SDWJ01000002">
    <property type="protein sequence ID" value="MVZ98582.1"/>
    <property type="molecule type" value="Genomic_DNA"/>
</dbReference>
<evidence type="ECO:0000313" key="6">
    <source>
        <dbReference type="Proteomes" id="UP000471147"/>
    </source>
</evidence>
<dbReference type="Proteomes" id="UP000471147">
    <property type="component" value="Unassembled WGS sequence"/>
</dbReference>
<dbReference type="GO" id="GO:0006631">
    <property type="term" value="P:fatty acid metabolic process"/>
    <property type="evidence" value="ECO:0007669"/>
    <property type="project" value="TreeGrafter"/>
</dbReference>
<keyword evidence="2" id="KW-0436">Ligase</keyword>
<comment type="similarity">
    <text evidence="1">Belongs to the ATP-dependent AMP-binding enzyme family.</text>
</comment>
<evidence type="ECO:0000259" key="4">
    <source>
        <dbReference type="Pfam" id="PF13193"/>
    </source>
</evidence>
<dbReference type="Gene3D" id="3.40.50.12780">
    <property type="entry name" value="N-terminal domain of ligase-like"/>
    <property type="match status" value="1"/>
</dbReference>
<dbReference type="Pfam" id="PF13193">
    <property type="entry name" value="AMP-binding_C"/>
    <property type="match status" value="1"/>
</dbReference>
<proteinExistence type="inferred from homology"/>
<dbReference type="PANTHER" id="PTHR43201">
    <property type="entry name" value="ACYL-COA SYNTHETASE"/>
    <property type="match status" value="1"/>
</dbReference>
<dbReference type="Pfam" id="PF00501">
    <property type="entry name" value="AMP-binding"/>
    <property type="match status" value="1"/>
</dbReference>
<dbReference type="PROSITE" id="PS00455">
    <property type="entry name" value="AMP_BINDING"/>
    <property type="match status" value="1"/>
</dbReference>
<dbReference type="InterPro" id="IPR045851">
    <property type="entry name" value="AMP-bd_C_sf"/>
</dbReference>
<dbReference type="InterPro" id="IPR042099">
    <property type="entry name" value="ANL_N_sf"/>
</dbReference>